<accession>A0ABM8DQE6</accession>
<evidence type="ECO:0000313" key="2">
    <source>
        <dbReference type="EMBL" id="BDU69202.1"/>
    </source>
</evidence>
<reference evidence="3" key="1">
    <citation type="journal article" date="2023" name="Int. J. Syst. Evol. Microbiol.">
        <title>Mesoterricola silvestris gen. nov., sp. nov., Mesoterricola sediminis sp. nov., Geothrix oryzae sp. nov., Geothrix edaphica sp. nov., Geothrix rubra sp. nov., and Geothrix limicola sp. nov., six novel members of Acidobacteriota isolated from soils.</title>
        <authorList>
            <person name="Itoh H."/>
            <person name="Sugisawa Y."/>
            <person name="Mise K."/>
            <person name="Xu Z."/>
            <person name="Kuniyasu M."/>
            <person name="Ushijima N."/>
            <person name="Kawano K."/>
            <person name="Kobayashi E."/>
            <person name="Shiratori Y."/>
            <person name="Masuda Y."/>
            <person name="Senoo K."/>
        </authorList>
    </citation>
    <scope>NUCLEOTIDE SEQUENCE [LARGE SCALE GENOMIC DNA]</scope>
    <source>
        <strain evidence="3">Red222</strain>
    </source>
</reference>
<dbReference type="InterPro" id="IPR008947">
    <property type="entry name" value="PLipase_C/P1_nuclease_dom_sf"/>
</dbReference>
<organism evidence="2 3">
    <name type="scientific">Geothrix oryzae</name>
    <dbReference type="NCBI Taxonomy" id="2927975"/>
    <lineage>
        <taxon>Bacteria</taxon>
        <taxon>Pseudomonadati</taxon>
        <taxon>Acidobacteriota</taxon>
        <taxon>Holophagae</taxon>
        <taxon>Holophagales</taxon>
        <taxon>Holophagaceae</taxon>
        <taxon>Geothrix</taxon>
    </lineage>
</organism>
<dbReference type="RefSeq" id="WP_286355831.1">
    <property type="nucleotide sequence ID" value="NZ_AP027079.1"/>
</dbReference>
<dbReference type="Pfam" id="PF00882">
    <property type="entry name" value="Zn_dep_PLPC"/>
    <property type="match status" value="1"/>
</dbReference>
<dbReference type="Gene3D" id="1.10.575.10">
    <property type="entry name" value="P1 Nuclease"/>
    <property type="match status" value="1"/>
</dbReference>
<gene>
    <name evidence="2" type="ORF">GETHOR_13030</name>
</gene>
<protein>
    <recommendedName>
        <fullName evidence="1">Phospholipase C/D domain-containing protein</fullName>
    </recommendedName>
</protein>
<evidence type="ECO:0000313" key="3">
    <source>
        <dbReference type="Proteomes" id="UP001242010"/>
    </source>
</evidence>
<name>A0ABM8DQE6_9BACT</name>
<proteinExistence type="predicted"/>
<keyword evidence="3" id="KW-1185">Reference proteome</keyword>
<dbReference type="InterPro" id="IPR029002">
    <property type="entry name" value="PLPC/GPLD1"/>
</dbReference>
<dbReference type="SUPFAM" id="SSF48537">
    <property type="entry name" value="Phospholipase C/P1 nuclease"/>
    <property type="match status" value="1"/>
</dbReference>
<evidence type="ECO:0000259" key="1">
    <source>
        <dbReference type="Pfam" id="PF00882"/>
    </source>
</evidence>
<sequence>MRPSVTALLLATGLPLLPWGPEGHRLAAEASLSTLPPGLQSWYAGREPEFLLAALEPDLWKDQDPAEVGRHRIYSETYGGAAQVPLTAAKARSQVSAWAFEQSGQLPWVIAERYALLVEAFQSRRPEAVVTASGWLCHYVADAQVPLHTTRNRNGKLTGQKGVHRRWEIDLLRQGVESLPDLRLAAVPADLPRAVSSWVVESHALVPALLAADSAPLRQGFRRSPSAEEGPWHEQKAVAERQLRRSAERTGDLLLAAWVEAGRPSPR</sequence>
<dbReference type="EMBL" id="AP027079">
    <property type="protein sequence ID" value="BDU69202.1"/>
    <property type="molecule type" value="Genomic_DNA"/>
</dbReference>
<dbReference type="Proteomes" id="UP001242010">
    <property type="component" value="Chromosome"/>
</dbReference>
<feature type="domain" description="Phospholipase C/D" evidence="1">
    <location>
        <begin position="43"/>
        <end position="172"/>
    </location>
</feature>